<dbReference type="SUPFAM" id="SSF55957">
    <property type="entry name" value="Phosphoglucomutase, C-terminal domain"/>
    <property type="match status" value="1"/>
</dbReference>
<keyword evidence="17" id="KW-1185">Reference proteome</keyword>
<dbReference type="GO" id="GO:0005975">
    <property type="term" value="P:carbohydrate metabolic process"/>
    <property type="evidence" value="ECO:0007669"/>
    <property type="project" value="InterPro"/>
</dbReference>
<evidence type="ECO:0000313" key="17">
    <source>
        <dbReference type="Proteomes" id="UP000031366"/>
    </source>
</evidence>
<dbReference type="GO" id="GO:0004615">
    <property type="term" value="F:phosphomannomutase activity"/>
    <property type="evidence" value="ECO:0007669"/>
    <property type="project" value="TreeGrafter"/>
</dbReference>
<reference evidence="16 17" key="1">
    <citation type="journal article" date="2015" name="Infect. Genet. Evol.">
        <title>Genomic sequences of six botulinum neurotoxin-producing strains representing three clostridial species illustrate the mobility and diversity of botulinum neurotoxin genes.</title>
        <authorList>
            <person name="Smith T.J."/>
            <person name="Hill K.K."/>
            <person name="Xie G."/>
            <person name="Foley B.T."/>
            <person name="Williamson C.H."/>
            <person name="Foster J.T."/>
            <person name="Johnson S.L."/>
            <person name="Chertkov O."/>
            <person name="Teshima H."/>
            <person name="Gibbons H.S."/>
            <person name="Johnsky L.A."/>
            <person name="Karavis M.A."/>
            <person name="Smith L.A."/>
        </authorList>
    </citation>
    <scope>NUCLEOTIDE SEQUENCE [LARGE SCALE GENOMIC DNA]</scope>
    <source>
        <strain evidence="16 17">CDC 2741</strain>
    </source>
</reference>
<dbReference type="InterPro" id="IPR005846">
    <property type="entry name" value="A-D-PHexomutase_a/b/a-III"/>
</dbReference>
<feature type="modified residue" description="Phosphoserine" evidence="9">
    <location>
        <position position="100"/>
    </location>
</feature>
<protein>
    <recommendedName>
        <fullName evidence="8 9">Phosphoglucosamine mutase</fullName>
        <ecNumber evidence="7 9">5.4.2.10</ecNumber>
    </recommendedName>
</protein>
<dbReference type="GO" id="GO:0009252">
    <property type="term" value="P:peptidoglycan biosynthetic process"/>
    <property type="evidence" value="ECO:0007669"/>
    <property type="project" value="TreeGrafter"/>
</dbReference>
<feature type="binding site" evidence="9">
    <location>
        <position position="242"/>
    </location>
    <ligand>
        <name>Mg(2+)</name>
        <dbReference type="ChEBI" id="CHEBI:18420"/>
    </ligand>
</feature>
<proteinExistence type="inferred from homology"/>
<evidence type="ECO:0000259" key="15">
    <source>
        <dbReference type="Pfam" id="PF02880"/>
    </source>
</evidence>
<keyword evidence="3 9" id="KW-0479">Metal-binding</keyword>
<dbReference type="PRINTS" id="PR00509">
    <property type="entry name" value="PGMPMM"/>
</dbReference>
<name>A0A0C1TVC7_9CLOT</name>
<dbReference type="FunFam" id="3.40.120.10:FF:000001">
    <property type="entry name" value="Phosphoglucosamine mutase"/>
    <property type="match status" value="1"/>
</dbReference>
<dbReference type="FunFam" id="3.30.310.50:FF:000001">
    <property type="entry name" value="Phosphoglucosamine mutase"/>
    <property type="match status" value="1"/>
</dbReference>
<gene>
    <name evidence="9 16" type="primary">glmM</name>
    <name evidence="16" type="ORF">U732_247</name>
</gene>
<evidence type="ECO:0000256" key="9">
    <source>
        <dbReference type="HAMAP-Rule" id="MF_01554"/>
    </source>
</evidence>
<dbReference type="Pfam" id="PF02879">
    <property type="entry name" value="PGM_PMM_II"/>
    <property type="match status" value="1"/>
</dbReference>
<feature type="domain" description="Alpha-D-phosphohexomutase alpha/beta/alpha" evidence="15">
    <location>
        <begin position="257"/>
        <end position="367"/>
    </location>
</feature>
<dbReference type="PANTHER" id="PTHR42946:SF1">
    <property type="entry name" value="PHOSPHOGLUCOMUTASE (ALPHA-D-GLUCOSE-1,6-BISPHOSPHATE-DEPENDENT)"/>
    <property type="match status" value="1"/>
</dbReference>
<evidence type="ECO:0000259" key="13">
    <source>
        <dbReference type="Pfam" id="PF02878"/>
    </source>
</evidence>
<evidence type="ECO:0000256" key="6">
    <source>
        <dbReference type="ARBA" id="ARBA00050364"/>
    </source>
</evidence>
<feature type="binding site" evidence="9">
    <location>
        <position position="240"/>
    </location>
    <ligand>
        <name>Mg(2+)</name>
        <dbReference type="ChEBI" id="CHEBI:18420"/>
    </ligand>
</feature>
<dbReference type="InterPro" id="IPR005845">
    <property type="entry name" value="A-D-PHexomutase_a/b/a-II"/>
</dbReference>
<evidence type="ECO:0000256" key="10">
    <source>
        <dbReference type="RuleBase" id="RU004326"/>
    </source>
</evidence>
<feature type="domain" description="Alpha-D-phosphohexomutase alpha/beta/alpha" evidence="14">
    <location>
        <begin position="158"/>
        <end position="253"/>
    </location>
</feature>
<evidence type="ECO:0000256" key="5">
    <source>
        <dbReference type="ARBA" id="ARBA00023235"/>
    </source>
</evidence>
<evidence type="ECO:0000256" key="8">
    <source>
        <dbReference type="ARBA" id="ARBA00068193"/>
    </source>
</evidence>
<evidence type="ECO:0000256" key="4">
    <source>
        <dbReference type="ARBA" id="ARBA00022842"/>
    </source>
</evidence>
<feature type="domain" description="Alpha-D-phosphohexomutase C-terminal" evidence="12">
    <location>
        <begin position="373"/>
        <end position="441"/>
    </location>
</feature>
<feature type="binding site" description="via phosphate group" evidence="9">
    <location>
        <position position="100"/>
    </location>
    <ligand>
        <name>Mg(2+)</name>
        <dbReference type="ChEBI" id="CHEBI:18420"/>
    </ligand>
</feature>
<evidence type="ECO:0000256" key="2">
    <source>
        <dbReference type="ARBA" id="ARBA00022553"/>
    </source>
</evidence>
<evidence type="ECO:0000256" key="3">
    <source>
        <dbReference type="ARBA" id="ARBA00022723"/>
    </source>
</evidence>
<comment type="PTM">
    <text evidence="9">Activated by phosphorylation.</text>
</comment>
<dbReference type="InterPro" id="IPR005841">
    <property type="entry name" value="Alpha-D-phosphohexomutase_SF"/>
</dbReference>
<accession>A0A0C1TVC7</accession>
<comment type="cofactor">
    <cofactor evidence="9">
        <name>Mg(2+)</name>
        <dbReference type="ChEBI" id="CHEBI:18420"/>
    </cofactor>
    <text evidence="9">Binds 1 Mg(2+) ion per subunit.</text>
</comment>
<evidence type="ECO:0000256" key="11">
    <source>
        <dbReference type="RuleBase" id="RU004327"/>
    </source>
</evidence>
<dbReference type="Gene3D" id="3.30.310.50">
    <property type="entry name" value="Alpha-D-phosphohexomutase, C-terminal domain"/>
    <property type="match status" value="1"/>
</dbReference>
<feature type="active site" description="Phosphoserine intermediate" evidence="9">
    <location>
        <position position="100"/>
    </location>
</feature>
<dbReference type="InterPro" id="IPR036900">
    <property type="entry name" value="A-D-PHexomutase_C_sf"/>
</dbReference>
<dbReference type="PANTHER" id="PTHR42946">
    <property type="entry name" value="PHOSPHOHEXOSE MUTASE"/>
    <property type="match status" value="1"/>
</dbReference>
<dbReference type="NCBIfam" id="TIGR01455">
    <property type="entry name" value="glmM"/>
    <property type="match status" value="1"/>
</dbReference>
<dbReference type="InterPro" id="IPR005844">
    <property type="entry name" value="A-D-PHexomutase_a/b/a-I"/>
</dbReference>
<comment type="similarity">
    <text evidence="1 9 10">Belongs to the phosphohexose mutase family.</text>
</comment>
<dbReference type="Proteomes" id="UP000031366">
    <property type="component" value="Unassembled WGS sequence"/>
</dbReference>
<dbReference type="Gene3D" id="3.40.120.10">
    <property type="entry name" value="Alpha-D-Glucose-1,6-Bisphosphate, subunit A, domain 3"/>
    <property type="match status" value="3"/>
</dbReference>
<dbReference type="Pfam" id="PF02878">
    <property type="entry name" value="PGM_PMM_I"/>
    <property type="match status" value="1"/>
</dbReference>
<dbReference type="Pfam" id="PF02880">
    <property type="entry name" value="PGM_PMM_III"/>
    <property type="match status" value="1"/>
</dbReference>
<dbReference type="GO" id="GO:0008966">
    <property type="term" value="F:phosphoglucosamine mutase activity"/>
    <property type="evidence" value="ECO:0007669"/>
    <property type="project" value="UniProtKB-UniRule"/>
</dbReference>
<dbReference type="PROSITE" id="PS00710">
    <property type="entry name" value="PGM_PMM"/>
    <property type="match status" value="1"/>
</dbReference>
<dbReference type="InterPro" id="IPR005843">
    <property type="entry name" value="A-D-PHexomutase_C"/>
</dbReference>
<comment type="catalytic activity">
    <reaction evidence="6 9 11">
        <text>alpha-D-glucosamine 1-phosphate = D-glucosamine 6-phosphate</text>
        <dbReference type="Rhea" id="RHEA:23424"/>
        <dbReference type="ChEBI" id="CHEBI:58516"/>
        <dbReference type="ChEBI" id="CHEBI:58725"/>
        <dbReference type="EC" id="5.4.2.10"/>
    </reaction>
</comment>
<dbReference type="GO" id="GO:0000287">
    <property type="term" value="F:magnesium ion binding"/>
    <property type="evidence" value="ECO:0007669"/>
    <property type="project" value="UniProtKB-UniRule"/>
</dbReference>
<dbReference type="InterPro" id="IPR006352">
    <property type="entry name" value="GlmM_bact"/>
</dbReference>
<dbReference type="NCBIfam" id="NF008139">
    <property type="entry name" value="PRK10887.1"/>
    <property type="match status" value="1"/>
</dbReference>
<dbReference type="GO" id="GO:0005829">
    <property type="term" value="C:cytosol"/>
    <property type="evidence" value="ECO:0007669"/>
    <property type="project" value="TreeGrafter"/>
</dbReference>
<evidence type="ECO:0000313" key="16">
    <source>
        <dbReference type="EMBL" id="KIE44689.1"/>
    </source>
</evidence>
<dbReference type="FunFam" id="3.40.120.10:FF:000002">
    <property type="entry name" value="Phosphoglucosamine mutase"/>
    <property type="match status" value="1"/>
</dbReference>
<comment type="function">
    <text evidence="9 11">Catalyzes the conversion of glucosamine-6-phosphate to glucosamine-1-phosphate.</text>
</comment>
<dbReference type="HAMAP" id="MF_01554_B">
    <property type="entry name" value="GlmM_B"/>
    <property type="match status" value="1"/>
</dbReference>
<evidence type="ECO:0000256" key="7">
    <source>
        <dbReference type="ARBA" id="ARBA00066330"/>
    </source>
</evidence>
<evidence type="ECO:0000259" key="14">
    <source>
        <dbReference type="Pfam" id="PF02879"/>
    </source>
</evidence>
<dbReference type="Pfam" id="PF00408">
    <property type="entry name" value="PGM_PMM_IV"/>
    <property type="match status" value="1"/>
</dbReference>
<keyword evidence="4 9" id="KW-0460">Magnesium</keyword>
<feature type="domain" description="Alpha-D-phosphohexomutase alpha/beta/alpha" evidence="13">
    <location>
        <begin position="3"/>
        <end position="134"/>
    </location>
</feature>
<dbReference type="OrthoDB" id="9806956at2"/>
<dbReference type="InterPro" id="IPR016055">
    <property type="entry name" value="A-D-PHexomutase_a/b/a-I/II/III"/>
</dbReference>
<dbReference type="RefSeq" id="WP_039635986.1">
    <property type="nucleotide sequence ID" value="NZ_AYSO01000020.1"/>
</dbReference>
<dbReference type="EC" id="5.4.2.10" evidence="7 9"/>
<dbReference type="STRING" id="29341.RSJ17_04040"/>
<evidence type="ECO:0000256" key="1">
    <source>
        <dbReference type="ARBA" id="ARBA00010231"/>
    </source>
</evidence>
<dbReference type="InterPro" id="IPR050060">
    <property type="entry name" value="Phosphoglucosamine_mutase"/>
</dbReference>
<dbReference type="CDD" id="cd05802">
    <property type="entry name" value="GlmM"/>
    <property type="match status" value="1"/>
</dbReference>
<dbReference type="InterPro" id="IPR016066">
    <property type="entry name" value="A-D-PHexomutase_CS"/>
</dbReference>
<comment type="caution">
    <text evidence="16">The sequence shown here is derived from an EMBL/GenBank/DDBJ whole genome shotgun (WGS) entry which is preliminary data.</text>
</comment>
<keyword evidence="2 9" id="KW-0597">Phosphoprotein</keyword>
<feature type="binding site" evidence="9">
    <location>
        <position position="244"/>
    </location>
    <ligand>
        <name>Mg(2+)</name>
        <dbReference type="ChEBI" id="CHEBI:18420"/>
    </ligand>
</feature>
<organism evidence="16 17">
    <name type="scientific">Clostridium argentinense CDC 2741</name>
    <dbReference type="NCBI Taxonomy" id="1418104"/>
    <lineage>
        <taxon>Bacteria</taxon>
        <taxon>Bacillati</taxon>
        <taxon>Bacillota</taxon>
        <taxon>Clostridia</taxon>
        <taxon>Eubacteriales</taxon>
        <taxon>Clostridiaceae</taxon>
        <taxon>Clostridium</taxon>
    </lineage>
</organism>
<keyword evidence="5 9" id="KW-0413">Isomerase</keyword>
<dbReference type="EMBL" id="AYSO01000020">
    <property type="protein sequence ID" value="KIE44689.1"/>
    <property type="molecule type" value="Genomic_DNA"/>
</dbReference>
<evidence type="ECO:0000259" key="12">
    <source>
        <dbReference type="Pfam" id="PF00408"/>
    </source>
</evidence>
<dbReference type="AlphaFoldDB" id="A0A0C1TVC7"/>
<sequence>MSRIFGTDGVRGIANSELTVELAYNLGRAGAYVLTETAHKPKILVGMDTRISGHMLEAALVAGILSVGAEAVCLGVVPTPAVAYLIKKYNADAGVVISASHNPVEYNGIKFFNKEGFKLSDELEDKIQATIENNFQGVPVPVGADLGKKSIVDTAVEDYVNFAISTVEGNLEGLKIAIDCAHGASYKTSELALKKLGAEVLTINNTPDGCNINLNSGSTHPEGLMKFVVDNKCDLGLAFDGDADRCLAVDEKGSLVNGDFMMVIAAKHLKQQGKLSKDTVVVTVMSNLGLDIALKEENIKTIKTKVGDRYVLEEMKKSGYSIGGEQSGHVIFLDYNTTGDGLVSGLQLASTVKASGETLSELASVMTELPQILVNAKVPNDMKNIHNEDKEIMDEIAKMEARLQGCGRVLIRPSGTEPLVRVMLEGKVQSELDEMAHSLAKLIEEKANK</sequence>
<dbReference type="SUPFAM" id="SSF53738">
    <property type="entry name" value="Phosphoglucomutase, first 3 domains"/>
    <property type="match status" value="3"/>
</dbReference>
<dbReference type="GO" id="GO:0006048">
    <property type="term" value="P:UDP-N-acetylglucosamine biosynthetic process"/>
    <property type="evidence" value="ECO:0007669"/>
    <property type="project" value="TreeGrafter"/>
</dbReference>